<gene>
    <name evidence="8" type="ORF">ACHAW5_005124</name>
</gene>
<evidence type="ECO:0000259" key="7">
    <source>
        <dbReference type="Pfam" id="PF03151"/>
    </source>
</evidence>
<keyword evidence="4 6" id="KW-0472">Membrane</keyword>
<feature type="region of interest" description="Disordered" evidence="5">
    <location>
        <begin position="228"/>
        <end position="275"/>
    </location>
</feature>
<comment type="caution">
    <text evidence="8">The sequence shown here is derived from an EMBL/GenBank/DDBJ whole genome shotgun (WGS) entry which is preliminary data.</text>
</comment>
<evidence type="ECO:0000256" key="5">
    <source>
        <dbReference type="SAM" id="MobiDB-lite"/>
    </source>
</evidence>
<organism evidence="8 9">
    <name type="scientific">Stephanodiscus triporus</name>
    <dbReference type="NCBI Taxonomy" id="2934178"/>
    <lineage>
        <taxon>Eukaryota</taxon>
        <taxon>Sar</taxon>
        <taxon>Stramenopiles</taxon>
        <taxon>Ochrophyta</taxon>
        <taxon>Bacillariophyta</taxon>
        <taxon>Coscinodiscophyceae</taxon>
        <taxon>Thalassiosirophycidae</taxon>
        <taxon>Stephanodiscales</taxon>
        <taxon>Stephanodiscaceae</taxon>
        <taxon>Stephanodiscus</taxon>
    </lineage>
</organism>
<accession>A0ABD3MKV2</accession>
<keyword evidence="3 6" id="KW-1133">Transmembrane helix</keyword>
<proteinExistence type="predicted"/>
<keyword evidence="9" id="KW-1185">Reference proteome</keyword>
<evidence type="ECO:0000313" key="8">
    <source>
        <dbReference type="EMBL" id="KAL3764383.1"/>
    </source>
</evidence>
<dbReference type="SUPFAM" id="SSF103481">
    <property type="entry name" value="Multidrug resistance efflux transporter EmrE"/>
    <property type="match status" value="2"/>
</dbReference>
<evidence type="ECO:0000256" key="2">
    <source>
        <dbReference type="ARBA" id="ARBA00022692"/>
    </source>
</evidence>
<dbReference type="GO" id="GO:0016020">
    <property type="term" value="C:membrane"/>
    <property type="evidence" value="ECO:0007669"/>
    <property type="project" value="UniProtKB-SubCell"/>
</dbReference>
<feature type="region of interest" description="Disordered" evidence="5">
    <location>
        <begin position="100"/>
        <end position="122"/>
    </location>
</feature>
<dbReference type="Pfam" id="PF03151">
    <property type="entry name" value="TPT"/>
    <property type="match status" value="2"/>
</dbReference>
<dbReference type="AlphaFoldDB" id="A0ABD3MKV2"/>
<dbReference type="InterPro" id="IPR037185">
    <property type="entry name" value="EmrE-like"/>
</dbReference>
<dbReference type="PANTHER" id="PTHR11132">
    <property type="entry name" value="SOLUTE CARRIER FAMILY 35"/>
    <property type="match status" value="1"/>
</dbReference>
<protein>
    <recommendedName>
        <fullName evidence="7">Sugar phosphate transporter domain-containing protein</fullName>
    </recommendedName>
</protein>
<evidence type="ECO:0000313" key="9">
    <source>
        <dbReference type="Proteomes" id="UP001530315"/>
    </source>
</evidence>
<feature type="transmembrane region" description="Helical" evidence="6">
    <location>
        <begin position="375"/>
        <end position="407"/>
    </location>
</feature>
<dbReference type="InterPro" id="IPR004853">
    <property type="entry name" value="Sugar_P_trans_dom"/>
</dbReference>
<feature type="compositionally biased region" description="Acidic residues" evidence="5">
    <location>
        <begin position="243"/>
        <end position="260"/>
    </location>
</feature>
<feature type="domain" description="Sugar phosphate transporter" evidence="7">
    <location>
        <begin position="15"/>
        <end position="229"/>
    </location>
</feature>
<comment type="subcellular location">
    <subcellularLocation>
        <location evidence="1">Membrane</location>
        <topology evidence="1">Multi-pass membrane protein</topology>
    </subcellularLocation>
</comment>
<name>A0ABD3MKV2_9STRA</name>
<reference evidence="8 9" key="1">
    <citation type="submission" date="2024-10" db="EMBL/GenBank/DDBJ databases">
        <title>Updated reference genomes for cyclostephanoid diatoms.</title>
        <authorList>
            <person name="Roberts W.R."/>
            <person name="Alverson A.J."/>
        </authorList>
    </citation>
    <scope>NUCLEOTIDE SEQUENCE [LARGE SCALE GENOMIC DNA]</scope>
    <source>
        <strain evidence="8 9">AJA276-08</strain>
    </source>
</reference>
<evidence type="ECO:0000256" key="3">
    <source>
        <dbReference type="ARBA" id="ARBA00022989"/>
    </source>
</evidence>
<evidence type="ECO:0000256" key="4">
    <source>
        <dbReference type="ARBA" id="ARBA00023136"/>
    </source>
</evidence>
<keyword evidence="2 6" id="KW-0812">Transmembrane</keyword>
<feature type="domain" description="Sugar phosphate transporter" evidence="7">
    <location>
        <begin position="282"/>
        <end position="408"/>
    </location>
</feature>
<evidence type="ECO:0000256" key="6">
    <source>
        <dbReference type="SAM" id="Phobius"/>
    </source>
</evidence>
<dbReference type="EMBL" id="JALLAZ020001776">
    <property type="protein sequence ID" value="KAL3764383.1"/>
    <property type="molecule type" value="Genomic_DNA"/>
</dbReference>
<sequence>MPSSSHDGSIFYVPLCFALWYALNVAYNVTNKWALNDVRDYVASRTNGPSSALPLTIGCLQFGVGSIYSCVVWASGARGPVPHAAELSDVVARVRRALRRRGSGGGTATAHAPRTGSPPSPAGLRGTLRIAVYHTLGQLCTILCLSSNSIGFAHVIKAMEPLFSALASRIVLGQTMDTRVYLSLVPVVGGVVLACSGSDEFSWTSFWYGMGSNFFFAMRAIASKVVMDTSSSPPGRRGLDAPKDEEDEPLNVEREEDGNDDVVKNSELGDANGNENAPVGLSPANLFGAVTCASLVLSIPLALIFEGGILTEIVRVAVATGSVDGGERGRGGRETIFMNTVASGLFHYLNNEVMYLVLSNVHPITLAVGNTMKRVFIIMAGVLVFATPVSFQTAIGSAIAIGGVFVYSLMKQWYGSSGSSAGACGAKIL</sequence>
<dbReference type="Proteomes" id="UP001530315">
    <property type="component" value="Unassembled WGS sequence"/>
</dbReference>
<dbReference type="InterPro" id="IPR050186">
    <property type="entry name" value="TPT_transporter"/>
</dbReference>
<evidence type="ECO:0000256" key="1">
    <source>
        <dbReference type="ARBA" id="ARBA00004141"/>
    </source>
</evidence>